<dbReference type="GeneID" id="63829435"/>
<dbReference type="EMBL" id="KV427617">
    <property type="protein sequence ID" value="KZT07961.1"/>
    <property type="molecule type" value="Genomic_DNA"/>
</dbReference>
<feature type="compositionally biased region" description="Polar residues" evidence="1">
    <location>
        <begin position="402"/>
        <end position="417"/>
    </location>
</feature>
<feature type="compositionally biased region" description="Basic and acidic residues" evidence="1">
    <location>
        <begin position="1"/>
        <end position="11"/>
    </location>
</feature>
<accession>A0A165EY51</accession>
<protein>
    <recommendedName>
        <fullName evidence="4">Retrotransposon gag domain-containing protein</fullName>
    </recommendedName>
</protein>
<keyword evidence="3" id="KW-1185">Reference proteome</keyword>
<evidence type="ECO:0000313" key="2">
    <source>
        <dbReference type="EMBL" id="KZT07961.1"/>
    </source>
</evidence>
<evidence type="ECO:0008006" key="4">
    <source>
        <dbReference type="Google" id="ProtNLM"/>
    </source>
</evidence>
<proteinExistence type="predicted"/>
<feature type="region of interest" description="Disordered" evidence="1">
    <location>
        <begin position="1"/>
        <end position="43"/>
    </location>
</feature>
<evidence type="ECO:0000256" key="1">
    <source>
        <dbReference type="SAM" id="MobiDB-lite"/>
    </source>
</evidence>
<gene>
    <name evidence="2" type="ORF">LAESUDRAFT_758089</name>
</gene>
<evidence type="ECO:0000313" key="3">
    <source>
        <dbReference type="Proteomes" id="UP000076871"/>
    </source>
</evidence>
<dbReference type="OrthoDB" id="3260518at2759"/>
<feature type="compositionally biased region" description="Basic and acidic residues" evidence="1">
    <location>
        <begin position="388"/>
        <end position="398"/>
    </location>
</feature>
<reference evidence="2 3" key="1">
    <citation type="journal article" date="2016" name="Mol. Biol. Evol.">
        <title>Comparative Genomics of Early-Diverging Mushroom-Forming Fungi Provides Insights into the Origins of Lignocellulose Decay Capabilities.</title>
        <authorList>
            <person name="Nagy L.G."/>
            <person name="Riley R."/>
            <person name="Tritt A."/>
            <person name="Adam C."/>
            <person name="Daum C."/>
            <person name="Floudas D."/>
            <person name="Sun H."/>
            <person name="Yadav J.S."/>
            <person name="Pangilinan J."/>
            <person name="Larsson K.H."/>
            <person name="Matsuura K."/>
            <person name="Barry K."/>
            <person name="Labutti K."/>
            <person name="Kuo R."/>
            <person name="Ohm R.A."/>
            <person name="Bhattacharya S.S."/>
            <person name="Shirouzu T."/>
            <person name="Yoshinaga Y."/>
            <person name="Martin F.M."/>
            <person name="Grigoriev I.V."/>
            <person name="Hibbett D.S."/>
        </authorList>
    </citation>
    <scope>NUCLEOTIDE SEQUENCE [LARGE SCALE GENOMIC DNA]</scope>
    <source>
        <strain evidence="2 3">93-53</strain>
    </source>
</reference>
<dbReference type="AlphaFoldDB" id="A0A165EY51"/>
<feature type="region of interest" description="Disordered" evidence="1">
    <location>
        <begin position="322"/>
        <end position="421"/>
    </location>
</feature>
<feature type="compositionally biased region" description="Polar residues" evidence="1">
    <location>
        <begin position="323"/>
        <end position="344"/>
    </location>
</feature>
<name>A0A165EY51_9APHY</name>
<dbReference type="InParanoid" id="A0A165EY51"/>
<feature type="compositionally biased region" description="Polar residues" evidence="1">
    <location>
        <begin position="363"/>
        <end position="372"/>
    </location>
</feature>
<organism evidence="2 3">
    <name type="scientific">Laetiporus sulphureus 93-53</name>
    <dbReference type="NCBI Taxonomy" id="1314785"/>
    <lineage>
        <taxon>Eukaryota</taxon>
        <taxon>Fungi</taxon>
        <taxon>Dikarya</taxon>
        <taxon>Basidiomycota</taxon>
        <taxon>Agaricomycotina</taxon>
        <taxon>Agaricomycetes</taxon>
        <taxon>Polyporales</taxon>
        <taxon>Laetiporus</taxon>
    </lineage>
</organism>
<dbReference type="Proteomes" id="UP000076871">
    <property type="component" value="Unassembled WGS sequence"/>
</dbReference>
<sequence>MHPNIEAHDGSTPRASRQASPELRPEDSASQVGGPPSPTPSLLPAYIPPAWSYAGQQYEHLEDAIRQSAPGEVPDNIREWVIVVMKSMVDNELKKMYNVLGDKMYEHKRILEASIASAQNERQLKEAVLKSENEKLSDRIKAQDAHMIVLNDEITTMQGSMLDMGKRMMELGSENTKLKVQSHYPCIKIAEPPHYSGKGSLEDWLQQLGIWMWWNEINDDERKITTVLLHLEGGAFTYMSEYATNAAAWQVLGTWEDFVNILKVNYRMLDPDKDVQQHLKEICAKTYPTMVFFTKQFWQWATKMNLGHTTLIGYITEHRSKENTSTSVYNSNPSSGPTRQDSAEQQQHNHHKHQEPERILTQWMWTTSPNSPRNRKAGWKESSVQKCPDPKYKGKLEMPRQGQATRAISTPVASSSSDDGKVREEAVCAFLASYDAKEKDAEPEPAVKAARITEVESDEDFLRRVL</sequence>
<dbReference type="RefSeq" id="XP_040765701.1">
    <property type="nucleotide sequence ID" value="XM_040912407.1"/>
</dbReference>